<feature type="transmembrane region" description="Helical" evidence="1">
    <location>
        <begin position="36"/>
        <end position="59"/>
    </location>
</feature>
<dbReference type="GeneID" id="75082692"/>
<feature type="transmembrane region" description="Helical" evidence="1">
    <location>
        <begin position="6"/>
        <end position="24"/>
    </location>
</feature>
<keyword evidence="1" id="KW-0472">Membrane</keyword>
<dbReference type="InterPro" id="IPR006976">
    <property type="entry name" value="VanZ-like"/>
</dbReference>
<sequence>MNLLHWFPFCGYFVIALVLTINAFSRYQQFSKRLTIFAFLCYFVIILRLCLTPVTFSFITANRNLRYFHGVPYNLLPFQQLDLEWFLNVIMTIPLGVLLYLVGRKSSFITVLALSFLFTFFIEGNQFVCDFLFHIGRVADIDDIITNTIGGVIGFYGIKLVDRGFIDKIIHPFFLS</sequence>
<accession>A0AAW5WTR4</accession>
<evidence type="ECO:0000313" key="4">
    <source>
        <dbReference type="Proteomes" id="UP001212401"/>
    </source>
</evidence>
<proteinExistence type="predicted"/>
<dbReference type="RefSeq" id="WP_098044775.1">
    <property type="nucleotide sequence ID" value="NZ_CALVCD010000008.1"/>
</dbReference>
<dbReference type="AlphaFoldDB" id="A0AAW5WTR4"/>
<dbReference type="PANTHER" id="PTHR36834:SF1">
    <property type="entry name" value="INTEGRAL MEMBRANE PROTEIN"/>
    <property type="match status" value="1"/>
</dbReference>
<feature type="transmembrane region" description="Helical" evidence="1">
    <location>
        <begin position="109"/>
        <end position="128"/>
    </location>
</feature>
<evidence type="ECO:0000256" key="1">
    <source>
        <dbReference type="SAM" id="Phobius"/>
    </source>
</evidence>
<name>A0AAW5WTR4_9LACO</name>
<protein>
    <submittedName>
        <fullName evidence="3">VanZ family protein</fullName>
    </submittedName>
</protein>
<comment type="caution">
    <text evidence="3">The sequence shown here is derived from an EMBL/GenBank/DDBJ whole genome shotgun (WGS) entry which is preliminary data.</text>
</comment>
<feature type="domain" description="VanZ-like" evidence="2">
    <location>
        <begin position="39"/>
        <end position="160"/>
    </location>
</feature>
<dbReference type="Proteomes" id="UP001212401">
    <property type="component" value="Unassembled WGS sequence"/>
</dbReference>
<dbReference type="InterPro" id="IPR053150">
    <property type="entry name" value="Teicoplanin_resist-assoc"/>
</dbReference>
<dbReference type="PANTHER" id="PTHR36834">
    <property type="entry name" value="MEMBRANE PROTEIN-RELATED"/>
    <property type="match status" value="1"/>
</dbReference>
<feature type="transmembrane region" description="Helical" evidence="1">
    <location>
        <begin position="85"/>
        <end position="102"/>
    </location>
</feature>
<dbReference type="EMBL" id="JAKHPH010000016">
    <property type="protein sequence ID" value="MCZ3667943.1"/>
    <property type="molecule type" value="Genomic_DNA"/>
</dbReference>
<evidence type="ECO:0000259" key="2">
    <source>
        <dbReference type="Pfam" id="PF04892"/>
    </source>
</evidence>
<reference evidence="3" key="1">
    <citation type="submission" date="2022-01" db="EMBL/GenBank/DDBJ databases">
        <title>VMRC isolate genome collection.</title>
        <authorList>
            <person name="France M."/>
            <person name="Rutt L."/>
            <person name="Humphrys M."/>
            <person name="Ravel J."/>
        </authorList>
    </citation>
    <scope>NUCLEOTIDE SEQUENCE</scope>
    <source>
        <strain evidence="3">C0048A1</strain>
    </source>
</reference>
<organism evidence="3 4">
    <name type="scientific">Limosilactobacillus vaginalis</name>
    <dbReference type="NCBI Taxonomy" id="1633"/>
    <lineage>
        <taxon>Bacteria</taxon>
        <taxon>Bacillati</taxon>
        <taxon>Bacillota</taxon>
        <taxon>Bacilli</taxon>
        <taxon>Lactobacillales</taxon>
        <taxon>Lactobacillaceae</taxon>
        <taxon>Limosilactobacillus</taxon>
    </lineage>
</organism>
<evidence type="ECO:0000313" key="3">
    <source>
        <dbReference type="EMBL" id="MCZ3667943.1"/>
    </source>
</evidence>
<gene>
    <name evidence="3" type="ORF">L2724_06575</name>
</gene>
<keyword evidence="1" id="KW-0812">Transmembrane</keyword>
<dbReference type="Pfam" id="PF04892">
    <property type="entry name" value="VanZ"/>
    <property type="match status" value="1"/>
</dbReference>
<keyword evidence="1" id="KW-1133">Transmembrane helix</keyword>